<gene>
    <name evidence="1" type="ORF">HDF22_005596</name>
</gene>
<dbReference type="Proteomes" id="UP000548326">
    <property type="component" value="Unassembled WGS sequence"/>
</dbReference>
<reference evidence="1 2" key="1">
    <citation type="submission" date="2020-08" db="EMBL/GenBank/DDBJ databases">
        <title>Genomic Encyclopedia of Type Strains, Phase IV (KMG-V): Genome sequencing to study the core and pangenomes of soil and plant-associated prokaryotes.</title>
        <authorList>
            <person name="Whitman W."/>
        </authorList>
    </citation>
    <scope>NUCLEOTIDE SEQUENCE [LARGE SCALE GENOMIC DNA]</scope>
    <source>
        <strain evidence="1 2">MP601</strain>
    </source>
</reference>
<protein>
    <recommendedName>
        <fullName evidence="3">MetA-pathway of phenol degradation</fullName>
    </recommendedName>
</protein>
<evidence type="ECO:0000313" key="2">
    <source>
        <dbReference type="Proteomes" id="UP000548326"/>
    </source>
</evidence>
<evidence type="ECO:0000313" key="1">
    <source>
        <dbReference type="EMBL" id="MBB6131445.1"/>
    </source>
</evidence>
<evidence type="ECO:0008006" key="3">
    <source>
        <dbReference type="Google" id="ProtNLM"/>
    </source>
</evidence>
<name>A0A841JT44_9SPHI</name>
<sequence length="276" mass="31130">MKKLILSCLCILVFIGINPYRSFASWPIGKYRDIVIPSMFLYHQTDRFDRDGHRVKGDPGAGFTSYSANLYVGYGISRRLDLIASVPYVYTQNKFANGDKITNQGLGDLYMGLSYNLVNFNYVRYLSVQVSGIAPLYNHSVELGLGNYGAEVKLMYCGNLPKSIASKGYFNTELAYRRYFDVQGPDQLSFSGTVGYPISHHDQLNLELLFFRSFSSNKAFNPNINNARDYAFFKPSLNYGHQFTRRFSTFIGGYYTPFGKNTGVGYGGSIQAIIKI</sequence>
<dbReference type="EMBL" id="JACHCA010000024">
    <property type="protein sequence ID" value="MBB6131445.1"/>
    <property type="molecule type" value="Genomic_DNA"/>
</dbReference>
<comment type="caution">
    <text evidence="1">The sequence shown here is derived from an EMBL/GenBank/DDBJ whole genome shotgun (WGS) entry which is preliminary data.</text>
</comment>
<accession>A0A841JT44</accession>
<organism evidence="1 2">
    <name type="scientific">Mucilaginibacter lappiensis</name>
    <dbReference type="NCBI Taxonomy" id="354630"/>
    <lineage>
        <taxon>Bacteria</taxon>
        <taxon>Pseudomonadati</taxon>
        <taxon>Bacteroidota</taxon>
        <taxon>Sphingobacteriia</taxon>
        <taxon>Sphingobacteriales</taxon>
        <taxon>Sphingobacteriaceae</taxon>
        <taxon>Mucilaginibacter</taxon>
    </lineage>
</organism>
<proteinExistence type="predicted"/>
<dbReference type="RefSeq" id="WP_183589935.1">
    <property type="nucleotide sequence ID" value="NZ_JACHCA010000024.1"/>
</dbReference>
<dbReference type="AlphaFoldDB" id="A0A841JT44"/>